<dbReference type="EMBL" id="AF105294">
    <property type="protein sequence ID" value="AAD20317.1"/>
    <property type="molecule type" value="mRNA"/>
</dbReference>
<protein>
    <submittedName>
        <fullName evidence="2">Histone-like protein</fullName>
    </submittedName>
</protein>
<proteinExistence type="evidence at transcript level"/>
<evidence type="ECO:0000313" key="2">
    <source>
        <dbReference type="EMBL" id="AAD20317.1"/>
    </source>
</evidence>
<evidence type="ECO:0000256" key="1">
    <source>
        <dbReference type="SAM" id="MobiDB-lite"/>
    </source>
</evidence>
<name>Q9XEI7_ALEFU</name>
<accession>Q9XEI7</accession>
<dbReference type="AlphaFoldDB" id="Q9XEI7"/>
<organism evidence="2">
    <name type="scientific">Alexandrium fundyense</name>
    <name type="common">Dinoflagellate</name>
    <dbReference type="NCBI Taxonomy" id="2932"/>
    <lineage>
        <taxon>Eukaryota</taxon>
        <taxon>Sar</taxon>
        <taxon>Alveolata</taxon>
        <taxon>Dinophyceae</taxon>
        <taxon>Gonyaulacales</taxon>
        <taxon>Pyrocystaceae</taxon>
        <taxon>Alexandrium</taxon>
    </lineage>
</organism>
<feature type="region of interest" description="Disordered" evidence="1">
    <location>
        <begin position="1"/>
        <end position="32"/>
    </location>
</feature>
<reference evidence="2" key="1">
    <citation type="journal article" date="2000" name="Appl. Environ. Microbiol.">
        <title>Identification and characterization of three differentially expressed genes, encoding S-adenosylhomocysteine hydrolase, methionine aminopeptidase, and a histone-like protein, in the toxic dinoflagellate Alexandrium fundyense.</title>
        <authorList>
            <person name="Taroncher-Oldenburg G."/>
            <person name="Anderson D.M."/>
        </authorList>
    </citation>
    <scope>NUCLEOTIDE SEQUENCE</scope>
</reference>
<sequence length="85" mass="9325">MSPSATRSRTRTAGASRRTRLRTSSARGSARAPVATAEVKKLGVFTVPGPYNIKLREKPATQASKWKVCLRVAWHVFPLKACKLC</sequence>